<gene>
    <name evidence="1" type="ORF">LCGC14_2632200</name>
</gene>
<evidence type="ECO:0000313" key="1">
    <source>
        <dbReference type="EMBL" id="KKK99495.1"/>
    </source>
</evidence>
<proteinExistence type="predicted"/>
<dbReference type="EMBL" id="LAZR01045182">
    <property type="protein sequence ID" value="KKK99495.1"/>
    <property type="molecule type" value="Genomic_DNA"/>
</dbReference>
<sequence length="114" mass="12656">MKILYLSQTENLQIMEIDELLNHFLKNGATSNLLKEIVLSLDTQGFYVGTWVAGSFSIINLNLPKSNILILSNGELKALLEGMPDGILSTPAYSAWTKVEELTASIKKEKEDAR</sequence>
<reference evidence="1" key="1">
    <citation type="journal article" date="2015" name="Nature">
        <title>Complex archaea that bridge the gap between prokaryotes and eukaryotes.</title>
        <authorList>
            <person name="Spang A."/>
            <person name="Saw J.H."/>
            <person name="Jorgensen S.L."/>
            <person name="Zaremba-Niedzwiedzka K."/>
            <person name="Martijn J."/>
            <person name="Lind A.E."/>
            <person name="van Eijk R."/>
            <person name="Schleper C."/>
            <person name="Guy L."/>
            <person name="Ettema T.J."/>
        </authorList>
    </citation>
    <scope>NUCLEOTIDE SEQUENCE</scope>
</reference>
<organism evidence="1">
    <name type="scientific">marine sediment metagenome</name>
    <dbReference type="NCBI Taxonomy" id="412755"/>
    <lineage>
        <taxon>unclassified sequences</taxon>
        <taxon>metagenomes</taxon>
        <taxon>ecological metagenomes</taxon>
    </lineage>
</organism>
<dbReference type="AlphaFoldDB" id="A0A0F9AMH1"/>
<name>A0A0F9AMH1_9ZZZZ</name>
<accession>A0A0F9AMH1</accession>
<comment type="caution">
    <text evidence="1">The sequence shown here is derived from an EMBL/GenBank/DDBJ whole genome shotgun (WGS) entry which is preliminary data.</text>
</comment>
<protein>
    <submittedName>
        <fullName evidence="1">Uncharacterized protein</fullName>
    </submittedName>
</protein>